<dbReference type="AlphaFoldDB" id="A0A8D8B304"/>
<reference evidence="1" key="1">
    <citation type="submission" date="2021-05" db="EMBL/GenBank/DDBJ databases">
        <authorList>
            <person name="Alioto T."/>
            <person name="Alioto T."/>
            <person name="Gomez Garrido J."/>
        </authorList>
    </citation>
    <scope>NUCLEOTIDE SEQUENCE</scope>
</reference>
<dbReference type="EMBL" id="HBUE01053523">
    <property type="protein sequence ID" value="CAG6465532.1"/>
    <property type="molecule type" value="Transcribed_RNA"/>
</dbReference>
<name>A0A8D8B304_CULPI</name>
<organism evidence="1">
    <name type="scientific">Culex pipiens</name>
    <name type="common">House mosquito</name>
    <dbReference type="NCBI Taxonomy" id="7175"/>
    <lineage>
        <taxon>Eukaryota</taxon>
        <taxon>Metazoa</taxon>
        <taxon>Ecdysozoa</taxon>
        <taxon>Arthropoda</taxon>
        <taxon>Hexapoda</taxon>
        <taxon>Insecta</taxon>
        <taxon>Pterygota</taxon>
        <taxon>Neoptera</taxon>
        <taxon>Endopterygota</taxon>
        <taxon>Diptera</taxon>
        <taxon>Nematocera</taxon>
        <taxon>Culicoidea</taxon>
        <taxon>Culicidae</taxon>
        <taxon>Culicinae</taxon>
        <taxon>Culicini</taxon>
        <taxon>Culex</taxon>
        <taxon>Culex</taxon>
    </lineage>
</organism>
<proteinExistence type="predicted"/>
<accession>A0A8D8B304</accession>
<sequence>MRMFLGQSGDLVQLLELLYAIDREVVLRIPLLCVDHFSRQLQRHLFHLSLIINNLHHQGIRSLFHAPFNLLQLTTHRTNLLGQRSKLNVLLLLNVPQREQNFHDKSGHLHDRSHGPTFVGRSPVTVERIAVHFLVVFGQPFGTGTDEVTVQTREPVVADG</sequence>
<protein>
    <submittedName>
        <fullName evidence="1">(northern house mosquito) hypothetical protein</fullName>
    </submittedName>
</protein>
<evidence type="ECO:0000313" key="1">
    <source>
        <dbReference type="EMBL" id="CAG6465532.1"/>
    </source>
</evidence>